<comment type="caution">
    <text evidence="2">The sequence shown here is derived from an EMBL/GenBank/DDBJ whole genome shotgun (WGS) entry which is preliminary data.</text>
</comment>
<feature type="region of interest" description="Disordered" evidence="1">
    <location>
        <begin position="1"/>
        <end position="20"/>
    </location>
</feature>
<name>A0ABT6WU42_9ACTN</name>
<protein>
    <submittedName>
        <fullName evidence="2">PQQ-binding-like beta-propeller repeat protein</fullName>
    </submittedName>
</protein>
<dbReference type="InterPro" id="IPR011047">
    <property type="entry name" value="Quinoprotein_ADH-like_sf"/>
</dbReference>
<dbReference type="RefSeq" id="WP_282764280.1">
    <property type="nucleotide sequence ID" value="NZ_JASCTH010000024.1"/>
</dbReference>
<dbReference type="Gene3D" id="2.130.10.10">
    <property type="entry name" value="YVTN repeat-like/Quinoprotein amine dehydrogenase"/>
    <property type="match status" value="1"/>
</dbReference>
<accession>A0ABT6WU42</accession>
<evidence type="ECO:0000313" key="3">
    <source>
        <dbReference type="Proteomes" id="UP001241758"/>
    </source>
</evidence>
<dbReference type="InterPro" id="IPR015943">
    <property type="entry name" value="WD40/YVTN_repeat-like_dom_sf"/>
</dbReference>
<gene>
    <name evidence="2" type="ORF">QLQ12_32135</name>
</gene>
<reference evidence="2 3" key="1">
    <citation type="submission" date="2023-05" db="EMBL/GenBank/DDBJ databases">
        <title>Actinoplanes sp. NEAU-A12 genome sequencing.</title>
        <authorList>
            <person name="Wang Z.-S."/>
        </authorList>
    </citation>
    <scope>NUCLEOTIDE SEQUENCE [LARGE SCALE GENOMIC DNA]</scope>
    <source>
        <strain evidence="2 3">NEAU-A12</strain>
    </source>
</reference>
<dbReference type="SUPFAM" id="SSF50998">
    <property type="entry name" value="Quinoprotein alcohol dehydrogenase-like"/>
    <property type="match status" value="2"/>
</dbReference>
<dbReference type="InterPro" id="IPR018391">
    <property type="entry name" value="PQQ_b-propeller_rpt"/>
</dbReference>
<evidence type="ECO:0000313" key="2">
    <source>
        <dbReference type="EMBL" id="MDI6103268.1"/>
    </source>
</evidence>
<sequence length="439" mass="46803">MRDALIDLGEVPADGPEEPSLPTAPVPYRWILGLLAVILLAVLGGAGPPPPPPPAPVVLPLALGESVHVVGDRLYVIGLSDPFGTVARTHTIRSYDLPGMNLLGTYTVPVTGDIFTVNDGGDGTLVVSYNDYEFGTPGTVAVRAGGGQPVWKRAVTVYGRSPDGGLLLASEEPEVRTEESRSVWHALDPRTGAVRWSVEQPENGQLAVESGYFWEGYPQFLYTLHGDGRLEARDGLTGAITATGRHRQPVGPGTSFQVAAGLLLIGRDTGEIVAYDERTLTERWRRDDPVLPEEGYQLDCGPVICAVAMQDGLVGIDPATGREIWRADPYDTSEVIGDRVLVSHSQEAEPVLDVLDPGTGRIVARIGAWVSGGPGPAPGTAYVHRIRRSDGSVRYGVLDLGTGRVRVTGAADRIAGDCQFGKGVLLCRRLDSSLAVWRL</sequence>
<dbReference type="SMART" id="SM00564">
    <property type="entry name" value="PQQ"/>
    <property type="match status" value="3"/>
</dbReference>
<dbReference type="Proteomes" id="UP001241758">
    <property type="component" value="Unassembled WGS sequence"/>
</dbReference>
<dbReference type="EMBL" id="JASCTH010000024">
    <property type="protein sequence ID" value="MDI6103268.1"/>
    <property type="molecule type" value="Genomic_DNA"/>
</dbReference>
<proteinExistence type="predicted"/>
<organism evidence="2 3">
    <name type="scientific">Actinoplanes sandaracinus</name>
    <dbReference type="NCBI Taxonomy" id="3045177"/>
    <lineage>
        <taxon>Bacteria</taxon>
        <taxon>Bacillati</taxon>
        <taxon>Actinomycetota</taxon>
        <taxon>Actinomycetes</taxon>
        <taxon>Micromonosporales</taxon>
        <taxon>Micromonosporaceae</taxon>
        <taxon>Actinoplanes</taxon>
    </lineage>
</organism>
<evidence type="ECO:0000256" key="1">
    <source>
        <dbReference type="SAM" id="MobiDB-lite"/>
    </source>
</evidence>
<keyword evidence="3" id="KW-1185">Reference proteome</keyword>